<sequence>MRELVLEEIPDTPVVPNPINSLFVQSPFPPDNSNLEPVPFTLTISSTSITPFNGGSPLVPYISPYDLQIQERRAKKVQQKKDKYEKKLIERKRYQQETAERQLAHERLKLHVKQLFTYKRPPLISLRSASVGHSKRRNFTQELDDEFTDTLRPISILGWIMPSTLPKIKLRPSLTGKTIFMLI</sequence>
<dbReference type="EMBL" id="QKYT01000472">
    <property type="protein sequence ID" value="RIA84722.1"/>
    <property type="molecule type" value="Genomic_DNA"/>
</dbReference>
<organism evidence="2 3">
    <name type="scientific">Glomus cerebriforme</name>
    <dbReference type="NCBI Taxonomy" id="658196"/>
    <lineage>
        <taxon>Eukaryota</taxon>
        <taxon>Fungi</taxon>
        <taxon>Fungi incertae sedis</taxon>
        <taxon>Mucoromycota</taxon>
        <taxon>Glomeromycotina</taxon>
        <taxon>Glomeromycetes</taxon>
        <taxon>Glomerales</taxon>
        <taxon>Glomeraceae</taxon>
        <taxon>Glomus</taxon>
    </lineage>
</organism>
<evidence type="ECO:0000313" key="3">
    <source>
        <dbReference type="Proteomes" id="UP000265703"/>
    </source>
</evidence>
<reference evidence="2 3" key="1">
    <citation type="submission" date="2018-06" db="EMBL/GenBank/DDBJ databases">
        <title>Comparative genomics reveals the genomic features of Rhizophagus irregularis, R. cerebriforme, R. diaphanum and Gigaspora rosea, and their symbiotic lifestyle signature.</title>
        <authorList>
            <person name="Morin E."/>
            <person name="San Clemente H."/>
            <person name="Chen E.C.H."/>
            <person name="De La Providencia I."/>
            <person name="Hainaut M."/>
            <person name="Kuo A."/>
            <person name="Kohler A."/>
            <person name="Murat C."/>
            <person name="Tang N."/>
            <person name="Roy S."/>
            <person name="Loubradou J."/>
            <person name="Henrissat B."/>
            <person name="Grigoriev I.V."/>
            <person name="Corradi N."/>
            <person name="Roux C."/>
            <person name="Martin F.M."/>
        </authorList>
    </citation>
    <scope>NUCLEOTIDE SEQUENCE [LARGE SCALE GENOMIC DNA]</scope>
    <source>
        <strain evidence="2 3">DAOM 227022</strain>
    </source>
</reference>
<dbReference type="AlphaFoldDB" id="A0A397SGQ4"/>
<proteinExistence type="predicted"/>
<gene>
    <name evidence="2" type="ORF">C1645_858737</name>
</gene>
<protein>
    <submittedName>
        <fullName evidence="2">Uncharacterized protein</fullName>
    </submittedName>
</protein>
<name>A0A397SGQ4_9GLOM</name>
<accession>A0A397SGQ4</accession>
<evidence type="ECO:0000256" key="1">
    <source>
        <dbReference type="SAM" id="Coils"/>
    </source>
</evidence>
<keyword evidence="3" id="KW-1185">Reference proteome</keyword>
<comment type="caution">
    <text evidence="2">The sequence shown here is derived from an EMBL/GenBank/DDBJ whole genome shotgun (WGS) entry which is preliminary data.</text>
</comment>
<evidence type="ECO:0000313" key="2">
    <source>
        <dbReference type="EMBL" id="RIA84722.1"/>
    </source>
</evidence>
<keyword evidence="1" id="KW-0175">Coiled coil</keyword>
<feature type="coiled-coil region" evidence="1">
    <location>
        <begin position="67"/>
        <end position="97"/>
    </location>
</feature>
<dbReference type="Proteomes" id="UP000265703">
    <property type="component" value="Unassembled WGS sequence"/>
</dbReference>